<evidence type="ECO:0000256" key="1">
    <source>
        <dbReference type="SAM" id="MobiDB-lite"/>
    </source>
</evidence>
<organism evidence="2 3">
    <name type="scientific">Portunus trituberculatus</name>
    <name type="common">Swimming crab</name>
    <name type="synonym">Neptunus trituberculatus</name>
    <dbReference type="NCBI Taxonomy" id="210409"/>
    <lineage>
        <taxon>Eukaryota</taxon>
        <taxon>Metazoa</taxon>
        <taxon>Ecdysozoa</taxon>
        <taxon>Arthropoda</taxon>
        <taxon>Crustacea</taxon>
        <taxon>Multicrustacea</taxon>
        <taxon>Malacostraca</taxon>
        <taxon>Eumalacostraca</taxon>
        <taxon>Eucarida</taxon>
        <taxon>Decapoda</taxon>
        <taxon>Pleocyemata</taxon>
        <taxon>Brachyura</taxon>
        <taxon>Eubrachyura</taxon>
        <taxon>Portunoidea</taxon>
        <taxon>Portunidae</taxon>
        <taxon>Portuninae</taxon>
        <taxon>Portunus</taxon>
    </lineage>
</organism>
<feature type="region of interest" description="Disordered" evidence="1">
    <location>
        <begin position="29"/>
        <end position="50"/>
    </location>
</feature>
<dbReference type="Proteomes" id="UP000324222">
    <property type="component" value="Unassembled WGS sequence"/>
</dbReference>
<evidence type="ECO:0000313" key="2">
    <source>
        <dbReference type="EMBL" id="MPC14238.1"/>
    </source>
</evidence>
<sequence>MKAYDYTNLPCKKMDHRWWRRVAVIKRLGGGDNIRDGGEREGKEDSRSRGMEASAAAWMAAVRSSAKVGHLIGSISAVHVGGEDPPVSLVCRLFLSRREGLIVALHSDGDGVPLRPVVT</sequence>
<dbReference type="AlphaFoldDB" id="A0A5B7CYA1"/>
<name>A0A5B7CYA1_PORTR</name>
<gene>
    <name evidence="2" type="ORF">E2C01_006998</name>
</gene>
<comment type="caution">
    <text evidence="2">The sequence shown here is derived from an EMBL/GenBank/DDBJ whole genome shotgun (WGS) entry which is preliminary data.</text>
</comment>
<dbReference type="EMBL" id="VSRR010000338">
    <property type="protein sequence ID" value="MPC14238.1"/>
    <property type="molecule type" value="Genomic_DNA"/>
</dbReference>
<evidence type="ECO:0000313" key="3">
    <source>
        <dbReference type="Proteomes" id="UP000324222"/>
    </source>
</evidence>
<reference evidence="2 3" key="1">
    <citation type="submission" date="2019-05" db="EMBL/GenBank/DDBJ databases">
        <title>Another draft genome of Portunus trituberculatus and its Hox gene families provides insights of decapod evolution.</title>
        <authorList>
            <person name="Jeong J.-H."/>
            <person name="Song I."/>
            <person name="Kim S."/>
            <person name="Choi T."/>
            <person name="Kim D."/>
            <person name="Ryu S."/>
            <person name="Kim W."/>
        </authorList>
    </citation>
    <scope>NUCLEOTIDE SEQUENCE [LARGE SCALE GENOMIC DNA]</scope>
    <source>
        <tissue evidence="2">Muscle</tissue>
    </source>
</reference>
<keyword evidence="3" id="KW-1185">Reference proteome</keyword>
<feature type="compositionally biased region" description="Basic and acidic residues" evidence="1">
    <location>
        <begin position="33"/>
        <end position="50"/>
    </location>
</feature>
<proteinExistence type="predicted"/>
<protein>
    <submittedName>
        <fullName evidence="2">Uncharacterized protein</fullName>
    </submittedName>
</protein>
<accession>A0A5B7CYA1</accession>